<dbReference type="EMBL" id="METM01000016">
    <property type="protein sequence ID" value="OGB90055.1"/>
    <property type="molecule type" value="Genomic_DNA"/>
</dbReference>
<reference evidence="1 2" key="1">
    <citation type="journal article" date="2016" name="Nat. Commun.">
        <title>Thousands of microbial genomes shed light on interconnected biogeochemical processes in an aquifer system.</title>
        <authorList>
            <person name="Anantharaman K."/>
            <person name="Brown C.T."/>
            <person name="Hug L.A."/>
            <person name="Sharon I."/>
            <person name="Castelle C.J."/>
            <person name="Probst A.J."/>
            <person name="Thomas B.C."/>
            <person name="Singh A."/>
            <person name="Wilkins M.J."/>
            <person name="Karaoz U."/>
            <person name="Brodie E.L."/>
            <person name="Williams K.H."/>
            <person name="Hubbard S.S."/>
            <person name="Banfield J.F."/>
        </authorList>
    </citation>
    <scope>NUCLEOTIDE SEQUENCE [LARGE SCALE GENOMIC DNA]</scope>
</reference>
<gene>
    <name evidence="1" type="ORF">A2625_01820</name>
</gene>
<evidence type="ECO:0000313" key="1">
    <source>
        <dbReference type="EMBL" id="OGB90055.1"/>
    </source>
</evidence>
<protein>
    <submittedName>
        <fullName evidence="1">Uncharacterized protein</fullName>
    </submittedName>
</protein>
<comment type="caution">
    <text evidence="1">The sequence shown here is derived from an EMBL/GenBank/DDBJ whole genome shotgun (WGS) entry which is preliminary data.</text>
</comment>
<proteinExistence type="predicted"/>
<sequence>MQESKKPKFSGFGKPGERIEEKAERYFLSGKGTDLGCVLEVREEIKNPSLLEVEIRGKIAKGAGWTRLRFEVFDKGNLTVPATSFEEDYLMEGLSADHFKSYSFPILGIVKRPHKVQIMVVGPAEADLEIQNVHLR</sequence>
<evidence type="ECO:0000313" key="2">
    <source>
        <dbReference type="Proteomes" id="UP000178724"/>
    </source>
</evidence>
<dbReference type="Proteomes" id="UP000178724">
    <property type="component" value="Unassembled WGS sequence"/>
</dbReference>
<organism evidence="1 2">
    <name type="scientific">candidate division WOR-1 bacterium RIFCSPHIGHO2_01_FULL_53_15</name>
    <dbReference type="NCBI Taxonomy" id="1802564"/>
    <lineage>
        <taxon>Bacteria</taxon>
        <taxon>Bacillati</taxon>
        <taxon>Saganbacteria</taxon>
    </lineage>
</organism>
<name>A0A1F4Q277_UNCSA</name>
<dbReference type="AlphaFoldDB" id="A0A1F4Q277"/>
<accession>A0A1F4Q277</accession>